<evidence type="ECO:0000313" key="8">
    <source>
        <dbReference type="Proteomes" id="UP000040453"/>
    </source>
</evidence>
<dbReference type="InterPro" id="IPR048715">
    <property type="entry name" value="CggR_N"/>
</dbReference>
<dbReference type="AlphaFoldDB" id="A0A0A1M7S7"/>
<dbReference type="InterPro" id="IPR051054">
    <property type="entry name" value="SorC_transcr_regulators"/>
</dbReference>
<name>A0A0A1M7S7_9BACI</name>
<dbReference type="Pfam" id="PF04198">
    <property type="entry name" value="Sugar-bind"/>
    <property type="match status" value="1"/>
</dbReference>
<proteinExistence type="inferred from homology"/>
<keyword evidence="8" id="KW-1185">Reference proteome</keyword>
<comment type="similarity">
    <text evidence="1">Belongs to the SorC transcriptional regulatory family.</text>
</comment>
<keyword evidence="4" id="KW-0804">Transcription</keyword>
<protein>
    <submittedName>
        <fullName evidence="7">Central glycolytic genes regulator</fullName>
    </submittedName>
</protein>
<evidence type="ECO:0000259" key="5">
    <source>
        <dbReference type="Pfam" id="PF04198"/>
    </source>
</evidence>
<feature type="domain" description="Sugar-binding" evidence="5">
    <location>
        <begin position="93"/>
        <end position="338"/>
    </location>
</feature>
<evidence type="ECO:0000313" key="7">
    <source>
        <dbReference type="EMBL" id="CEI81340.1"/>
    </source>
</evidence>
<accession>A0A0A1M7S7</accession>
<dbReference type="PANTHER" id="PTHR34294:SF5">
    <property type="entry name" value="CENTRAL GLYCOLYTIC GENES REGULATOR"/>
    <property type="match status" value="1"/>
</dbReference>
<dbReference type="GO" id="GO:0030246">
    <property type="term" value="F:carbohydrate binding"/>
    <property type="evidence" value="ECO:0007669"/>
    <property type="project" value="InterPro"/>
</dbReference>
<dbReference type="Gene3D" id="1.10.10.10">
    <property type="entry name" value="Winged helix-like DNA-binding domain superfamily/Winged helix DNA-binding domain"/>
    <property type="match status" value="1"/>
</dbReference>
<dbReference type="PANTHER" id="PTHR34294">
    <property type="entry name" value="TRANSCRIPTIONAL REGULATOR-RELATED"/>
    <property type="match status" value="1"/>
</dbReference>
<gene>
    <name evidence="7" type="primary">cggR</name>
    <name evidence="7" type="ORF">BN997_01159</name>
</gene>
<dbReference type="SUPFAM" id="SSF100950">
    <property type="entry name" value="NagB/RpiA/CoA transferase-like"/>
    <property type="match status" value="1"/>
</dbReference>
<dbReference type="InterPro" id="IPR036390">
    <property type="entry name" value="WH_DNA-bd_sf"/>
</dbReference>
<dbReference type="Pfam" id="PF21715">
    <property type="entry name" value="CggR_N"/>
    <property type="match status" value="1"/>
</dbReference>
<organism evidence="7 8">
    <name type="scientific">Oceanobacillus oncorhynchi</name>
    <dbReference type="NCBI Taxonomy" id="545501"/>
    <lineage>
        <taxon>Bacteria</taxon>
        <taxon>Bacillati</taxon>
        <taxon>Bacillota</taxon>
        <taxon>Bacilli</taxon>
        <taxon>Bacillales</taxon>
        <taxon>Bacillaceae</taxon>
        <taxon>Oceanobacillus</taxon>
    </lineage>
</organism>
<sequence length="339" mass="37255">MESIMALQRKIVPELVSLMQERYTLLQHVHLHQPIGRRALAESTNLTERHVRGEIDFLHEQGLVEVTSKGMFITNEGKVVLDQLAALIGDMSRLENLEDQLKRTLSIDNVIVVPGDSDHNPQIKAEMGKACVTHLQSTLQKNNTVAVTGGSTIAAVADAMKPLPEGTDVLFVPARGGIGEKVENQASRIVSEMARRSNGQYRMLYVPDPISDSTYELIIQEPHVIDALAVIKNADIVLHGVGDALRMAERRRSSEKVIDVLESENAVSEAFGYYFDADGRVVYKVKTVGLQLEDMDESKHIITVAGGSSKGHAIHSYFKQGKSNLLITDQGAAEKILRG</sequence>
<dbReference type="Gene3D" id="3.40.50.1360">
    <property type="match status" value="1"/>
</dbReference>
<dbReference type="InterPro" id="IPR007324">
    <property type="entry name" value="Sugar-bd_dom_put"/>
</dbReference>
<keyword evidence="2" id="KW-0805">Transcription regulation</keyword>
<dbReference type="Proteomes" id="UP000040453">
    <property type="component" value="Unassembled WGS sequence"/>
</dbReference>
<evidence type="ECO:0000256" key="3">
    <source>
        <dbReference type="ARBA" id="ARBA00023125"/>
    </source>
</evidence>
<feature type="domain" description="CggR N-terminal DNA binding" evidence="6">
    <location>
        <begin position="19"/>
        <end position="87"/>
    </location>
</feature>
<dbReference type="InterPro" id="IPR036388">
    <property type="entry name" value="WH-like_DNA-bd_sf"/>
</dbReference>
<reference evidence="7 8" key="1">
    <citation type="submission" date="2014-11" db="EMBL/GenBank/DDBJ databases">
        <authorList>
            <person name="Urmite Genomes Urmite Genomes"/>
        </authorList>
    </citation>
    <scope>NUCLEOTIDE SEQUENCE [LARGE SCALE GENOMIC DNA]</scope>
    <source>
        <strain evidence="7 8">Oc5</strain>
    </source>
</reference>
<dbReference type="STRING" id="545501.BN997_01159"/>
<dbReference type="OrthoDB" id="9793820at2"/>
<evidence type="ECO:0000256" key="2">
    <source>
        <dbReference type="ARBA" id="ARBA00023015"/>
    </source>
</evidence>
<keyword evidence="3" id="KW-0238">DNA-binding</keyword>
<dbReference type="EMBL" id="CDGG01000001">
    <property type="protein sequence ID" value="CEI81340.1"/>
    <property type="molecule type" value="Genomic_DNA"/>
</dbReference>
<dbReference type="GO" id="GO:0003677">
    <property type="term" value="F:DNA binding"/>
    <property type="evidence" value="ECO:0007669"/>
    <property type="project" value="UniProtKB-KW"/>
</dbReference>
<evidence type="ECO:0000256" key="1">
    <source>
        <dbReference type="ARBA" id="ARBA00010466"/>
    </source>
</evidence>
<dbReference type="SUPFAM" id="SSF46785">
    <property type="entry name" value="Winged helix' DNA-binding domain"/>
    <property type="match status" value="1"/>
</dbReference>
<dbReference type="RefSeq" id="WP_042530408.1">
    <property type="nucleotide sequence ID" value="NZ_CAXOIH010000010.1"/>
</dbReference>
<evidence type="ECO:0000256" key="4">
    <source>
        <dbReference type="ARBA" id="ARBA00023163"/>
    </source>
</evidence>
<dbReference type="InterPro" id="IPR037171">
    <property type="entry name" value="NagB/RpiA_transferase-like"/>
</dbReference>
<evidence type="ECO:0000259" key="6">
    <source>
        <dbReference type="Pfam" id="PF21715"/>
    </source>
</evidence>